<protein>
    <submittedName>
        <fullName evidence="1">Uncharacterized protein</fullName>
    </submittedName>
</protein>
<dbReference type="InterPro" id="IPR043804">
    <property type="entry name" value="DUF5871"/>
</dbReference>
<proteinExistence type="predicted"/>
<evidence type="ECO:0000313" key="1">
    <source>
        <dbReference type="EMBL" id="QHU03579.1"/>
    </source>
</evidence>
<accession>A0A6C0JD82</accession>
<dbReference type="EMBL" id="MN740383">
    <property type="protein sequence ID" value="QHU03579.1"/>
    <property type="molecule type" value="Genomic_DNA"/>
</dbReference>
<organism evidence="1">
    <name type="scientific">viral metagenome</name>
    <dbReference type="NCBI Taxonomy" id="1070528"/>
    <lineage>
        <taxon>unclassified sequences</taxon>
        <taxon>metagenomes</taxon>
        <taxon>organismal metagenomes</taxon>
    </lineage>
</organism>
<dbReference type="Pfam" id="PF19196">
    <property type="entry name" value="DUF5871"/>
    <property type="match status" value="1"/>
</dbReference>
<sequence length="203" mass="23356">MSKITDAIENLEIAEFNNRKIVLSTKEGTPMRIHFPRLYMPFGVSGFTPEVGPTKYNVDLALKGYDEDGSYINKFYTSIRAIEDKIIDNVVEQSEKIFQKKMTKEELKPMFNSNVKESPDREPKFRLKVDTDHNGLIKAAVYDTDKNPIKTEVSNGLYARNSGHAIAELNSVYFLNRKFGCTWKLNQLVVYEPQNLKGFQFQL</sequence>
<name>A0A6C0JD82_9ZZZZ</name>
<reference evidence="1" key="1">
    <citation type="journal article" date="2020" name="Nature">
        <title>Giant virus diversity and host interactions through global metagenomics.</title>
        <authorList>
            <person name="Schulz F."/>
            <person name="Roux S."/>
            <person name="Paez-Espino D."/>
            <person name="Jungbluth S."/>
            <person name="Walsh D.A."/>
            <person name="Denef V.J."/>
            <person name="McMahon K.D."/>
            <person name="Konstantinidis K.T."/>
            <person name="Eloe-Fadrosh E.A."/>
            <person name="Kyrpides N.C."/>
            <person name="Woyke T."/>
        </authorList>
    </citation>
    <scope>NUCLEOTIDE SEQUENCE</scope>
    <source>
        <strain evidence="1">GVMAG-M-3300027206-1</strain>
    </source>
</reference>
<dbReference type="AlphaFoldDB" id="A0A6C0JD82"/>